<evidence type="ECO:0000256" key="1">
    <source>
        <dbReference type="SAM" id="Coils"/>
    </source>
</evidence>
<dbReference type="AlphaFoldDB" id="A0A7U2FAV0"/>
<gene>
    <name evidence="3" type="ORF">JI435_146050</name>
</gene>
<dbReference type="PANTHER" id="PTHR43040">
    <property type="entry name" value="RIBONUCLEASE D"/>
    <property type="match status" value="1"/>
</dbReference>
<proteinExistence type="predicted"/>
<protein>
    <submittedName>
        <fullName evidence="3">Uncharacterized protein</fullName>
    </submittedName>
</protein>
<accession>A0A7U2FAV0</accession>
<name>A0A7U2FAV0_PHANO</name>
<evidence type="ECO:0000256" key="2">
    <source>
        <dbReference type="SAM" id="MobiDB-lite"/>
    </source>
</evidence>
<feature type="region of interest" description="Disordered" evidence="2">
    <location>
        <begin position="1"/>
        <end position="99"/>
    </location>
</feature>
<reference evidence="4" key="1">
    <citation type="journal article" date="2021" name="BMC Genomics">
        <title>Chromosome-level genome assembly and manually-curated proteome of model necrotroph Parastagonospora nodorum Sn15 reveals a genome-wide trove of candidate effector homologs, and redundancy of virulence-related functions within an accessory chromosome.</title>
        <authorList>
            <person name="Bertazzoni S."/>
            <person name="Jones D.A.B."/>
            <person name="Phan H.T."/>
            <person name="Tan K.-C."/>
            <person name="Hane J.K."/>
        </authorList>
    </citation>
    <scope>NUCLEOTIDE SEQUENCE [LARGE SCALE GENOMIC DNA]</scope>
    <source>
        <strain evidence="4">SN15 / ATCC MYA-4574 / FGSC 10173)</strain>
    </source>
</reference>
<dbReference type="EMBL" id="CP069034">
    <property type="protein sequence ID" value="QRD01648.1"/>
    <property type="molecule type" value="Genomic_DNA"/>
</dbReference>
<keyword evidence="4" id="KW-1185">Reference proteome</keyword>
<keyword evidence="1" id="KW-0175">Coiled coil</keyword>
<sequence length="405" mass="45451">MVMKATRVSKRRAGCSTKNATKSKGKSDASSQRKRSAAALEVGDSQKRASKVAKIEAKANIGVKVDASTASLPEIIELSSDSETGEEPEKPGTNKKARPKTMLLHLKLHQPHRPPANSPATDRTPLWIIPKADSPNSITDLKPGLEHVAHETDTKAEEIQRLRRDLQAATERVHRLEQELEKEKANASLERQNLQIKHDQEESKFTQGLEDEKVRSRRLDGQVQDSFVNNTKLQSELRALRNQYDQERQERKEEQRRHAEVLGDILKPKAEEKNLTEEIKQVKEDNARLSAENINLKANAVPSQNCAILSPVPSSISSADDDRKEDNIRKIYIKTKRQYDVLLAATKNLLTCTRSMDLSCFGEFGSYVAKLRKALEGEASSRSDRAQIVFKEDDDISFGSQSSRL</sequence>
<dbReference type="Proteomes" id="UP000663193">
    <property type="component" value="Chromosome 12"/>
</dbReference>
<feature type="coiled-coil region" evidence="1">
    <location>
        <begin position="230"/>
        <end position="299"/>
    </location>
</feature>
<dbReference type="VEuPathDB" id="FungiDB:JI435_146050"/>
<organism evidence="3 4">
    <name type="scientific">Phaeosphaeria nodorum (strain SN15 / ATCC MYA-4574 / FGSC 10173)</name>
    <name type="common">Glume blotch fungus</name>
    <name type="synonym">Parastagonospora nodorum</name>
    <dbReference type="NCBI Taxonomy" id="321614"/>
    <lineage>
        <taxon>Eukaryota</taxon>
        <taxon>Fungi</taxon>
        <taxon>Dikarya</taxon>
        <taxon>Ascomycota</taxon>
        <taxon>Pezizomycotina</taxon>
        <taxon>Dothideomycetes</taxon>
        <taxon>Pleosporomycetidae</taxon>
        <taxon>Pleosporales</taxon>
        <taxon>Pleosporineae</taxon>
        <taxon>Phaeosphaeriaceae</taxon>
        <taxon>Parastagonospora</taxon>
    </lineage>
</organism>
<dbReference type="OrthoDB" id="3797965at2759"/>
<evidence type="ECO:0000313" key="4">
    <source>
        <dbReference type="Proteomes" id="UP000663193"/>
    </source>
</evidence>
<evidence type="ECO:0000313" key="3">
    <source>
        <dbReference type="EMBL" id="QRD01648.1"/>
    </source>
</evidence>
<dbReference type="PANTHER" id="PTHR43040:SF1">
    <property type="entry name" value="RIBONUCLEASE D"/>
    <property type="match status" value="1"/>
</dbReference>
<feature type="coiled-coil region" evidence="1">
    <location>
        <begin position="152"/>
        <end position="204"/>
    </location>
</feature>